<dbReference type="AlphaFoldDB" id="A0A7J6P0E1"/>
<dbReference type="Pfam" id="PF21365">
    <property type="entry name" value="Glyco_hydro_31_3rd"/>
    <property type="match status" value="1"/>
</dbReference>
<dbReference type="PANTHER" id="PTHR22762">
    <property type="entry name" value="ALPHA-GLUCOSIDASE"/>
    <property type="match status" value="1"/>
</dbReference>
<proteinExistence type="inferred from homology"/>
<protein>
    <recommendedName>
        <fullName evidence="7">CHK kinase-like domain-containing protein</fullName>
    </recommendedName>
</protein>
<dbReference type="GO" id="GO:0090599">
    <property type="term" value="F:alpha-glucosidase activity"/>
    <property type="evidence" value="ECO:0007669"/>
    <property type="project" value="TreeGrafter"/>
</dbReference>
<dbReference type="InterPro" id="IPR013780">
    <property type="entry name" value="Glyco_hydro_b"/>
</dbReference>
<dbReference type="InterPro" id="IPR004119">
    <property type="entry name" value="EcKL"/>
</dbReference>
<reference evidence="8 9" key="1">
    <citation type="submission" date="2020-04" db="EMBL/GenBank/DDBJ databases">
        <title>Perkinsus olseni comparative genomics.</title>
        <authorList>
            <person name="Bogema D.R."/>
        </authorList>
    </citation>
    <scope>NUCLEOTIDE SEQUENCE [LARGE SCALE GENOMIC DNA]</scope>
    <source>
        <strain evidence="8 9">ATCC PRA-207</strain>
    </source>
</reference>
<dbReference type="Pfam" id="PF13802">
    <property type="entry name" value="Gal_mutarotas_2"/>
    <property type="match status" value="1"/>
</dbReference>
<keyword evidence="4" id="KW-0378">Hydrolase</keyword>
<dbReference type="Proteomes" id="UP000553632">
    <property type="component" value="Unassembled WGS sequence"/>
</dbReference>
<feature type="domain" description="CHK kinase-like" evidence="7">
    <location>
        <begin position="120"/>
        <end position="306"/>
    </location>
</feature>
<evidence type="ECO:0000256" key="4">
    <source>
        <dbReference type="ARBA" id="ARBA00022801"/>
    </source>
</evidence>
<organism evidence="8 9">
    <name type="scientific">Perkinsus olseni</name>
    <name type="common">Perkinsus atlanticus</name>
    <dbReference type="NCBI Taxonomy" id="32597"/>
    <lineage>
        <taxon>Eukaryota</taxon>
        <taxon>Sar</taxon>
        <taxon>Alveolata</taxon>
        <taxon>Perkinsozoa</taxon>
        <taxon>Perkinsea</taxon>
        <taxon>Perkinsida</taxon>
        <taxon>Perkinsidae</taxon>
        <taxon>Perkinsus</taxon>
    </lineage>
</organism>
<gene>
    <name evidence="8" type="ORF">FOZ63_033845</name>
</gene>
<dbReference type="InterPro" id="IPR048395">
    <property type="entry name" value="Glyco_hydro_31_C"/>
</dbReference>
<keyword evidence="6" id="KW-0326">Glycosidase</keyword>
<dbReference type="GO" id="GO:0006491">
    <property type="term" value="P:N-glycan processing"/>
    <property type="evidence" value="ECO:0007669"/>
    <property type="project" value="TreeGrafter"/>
</dbReference>
<evidence type="ECO:0000256" key="3">
    <source>
        <dbReference type="ARBA" id="ARBA00022729"/>
    </source>
</evidence>
<keyword evidence="9" id="KW-1185">Reference proteome</keyword>
<dbReference type="Gene3D" id="2.60.40.1760">
    <property type="entry name" value="glycosyl hydrolase (family 31)"/>
    <property type="match status" value="1"/>
</dbReference>
<comment type="similarity">
    <text evidence="2">Belongs to the glycosyl hydrolase 31 family.</text>
</comment>
<name>A0A7J6P0E1_PEROL</name>
<evidence type="ECO:0000313" key="9">
    <source>
        <dbReference type="Proteomes" id="UP000553632"/>
    </source>
</evidence>
<dbReference type="SUPFAM" id="SSF51011">
    <property type="entry name" value="Glycosyl hydrolase domain"/>
    <property type="match status" value="1"/>
</dbReference>
<dbReference type="InterPro" id="IPR017853">
    <property type="entry name" value="GH"/>
</dbReference>
<evidence type="ECO:0000313" key="8">
    <source>
        <dbReference type="EMBL" id="KAF4689538.1"/>
    </source>
</evidence>
<dbReference type="CDD" id="cd06603">
    <property type="entry name" value="GH31_GANC_GANAB_alpha"/>
    <property type="match status" value="1"/>
</dbReference>
<dbReference type="InterPro" id="IPR015897">
    <property type="entry name" value="CHK_kinase-like"/>
</dbReference>
<accession>A0A7J6P0E1</accession>
<evidence type="ECO:0000256" key="1">
    <source>
        <dbReference type="ARBA" id="ARBA00004881"/>
    </source>
</evidence>
<comment type="pathway">
    <text evidence="1">Glycan metabolism.</text>
</comment>
<dbReference type="GO" id="GO:0005975">
    <property type="term" value="P:carbohydrate metabolic process"/>
    <property type="evidence" value="ECO:0007669"/>
    <property type="project" value="InterPro"/>
</dbReference>
<dbReference type="InterPro" id="IPR011009">
    <property type="entry name" value="Kinase-like_dom_sf"/>
</dbReference>
<dbReference type="EMBL" id="JABANO010039825">
    <property type="protein sequence ID" value="KAF4689538.1"/>
    <property type="molecule type" value="Genomic_DNA"/>
</dbReference>
<sequence length="1179" mass="131959">MTDTENTEFDSTAAADQLQRKLEIASALKVPFDTVHPAKGADGMLSDQYEAKTKDGEPLFVKYLPAEGFAHDFCLELDVYGREQSCLAFFNEAGIHEKLRDIPDCRLYLPGLYYSDDRIIAMDNLVKSRNFEPYHMEDPMSYSLAADCIKALAYFHAVVPIEAARSRYLKPREATHHVMGKILDEGIAYLEKAGDSLIDSEARDIIVKNRDFIQDVMVGNPNKLTIGDAILVVAHEDMWSNNIMTHQREDGTMEIAIVDHQFPEVDTPTVDIVFFIFCSMAVDERRAHLKDLVHLYAETFAAASKEYPSSSQIPASPLCSSSTGTFNATVKLSALSEEGPDVFLLQLRFYEDGTVRFTMDENHDIVGDIRTRYVIPSGDIIQDENMPLAKDLEYTYSQEEKSSTFRVGKSIVVKLMHAGVVLTVAVDGQVVQTINSKKHLVIEGTRYEYNDKCPFNLPSCYDAKYIDPACSPGTHDGSWAEESDPRGPSLVGIDITFSETEAAYGLQERGTTSSKLKIGGTSDLCLYRFFNLDYAAYPVDGDRAQGAIYGAIPTLTAVQKGTGPTPTTSSLLWVNPSDTLVALTGGCGGDLTSTFVSESGVIDMLLYPGMKPQEFSTAYHRTTGLPALPPLFGLGFHRSRYAVESQQDIYNLAYKYTDKGFPVDVFWLDIEHTNGKEYFTWNETLFPDPKKMSDDIRDQGKEMVTIVDPHIKVSESYFVYTSGVKKDVFVKQVNYRRHPPTTKIFEADCWPGLSAWPDFISPRVRDWWGSFFKPDNLNDNFYTWNDMNEPSVFDVPEKTMYRNLVHIGAADSAALSTEMSITCTLSFPTARLMLSIGLSHDVFGPMWTGDSVSEWSNLQAVIPMITALAATGGFSFTGSDIGGFIGNPDAELYTRWFQLSAATNAFFRLHSDIHSPQRDPWLYDETTLNRVKNATLDRYRLLPYWYHAFARYVYYGEPVIRPLWHAYIDDSNTYNCNSSGCDSIIDQQVLVGTDIMVRGVVEEGAKSAKVYFPQGTQWYSTTGKLMSSGLQDVSVTMDDIPRYFRAGSIIAKKDTYRSSSRLMYNDNYTLYVYVDPESFSAEGYAYLDDTISYNSTHKDKHNFWKLTYVVAADVVFNGGQLKISPGEGSGPYGLCIQQVNFVGLKPSHRYRSLGGGRALRKLRHEGAEIVAEMLPGSCC</sequence>
<evidence type="ECO:0000256" key="6">
    <source>
        <dbReference type="ARBA" id="ARBA00023295"/>
    </source>
</evidence>
<dbReference type="Pfam" id="PF01055">
    <property type="entry name" value="Glyco_hydro_31_2nd"/>
    <property type="match status" value="1"/>
</dbReference>
<evidence type="ECO:0000256" key="5">
    <source>
        <dbReference type="ARBA" id="ARBA00023180"/>
    </source>
</evidence>
<dbReference type="Gene3D" id="3.20.20.80">
    <property type="entry name" value="Glycosidases"/>
    <property type="match status" value="2"/>
</dbReference>
<dbReference type="SUPFAM" id="SSF51445">
    <property type="entry name" value="(Trans)glycosidases"/>
    <property type="match status" value="1"/>
</dbReference>
<feature type="non-terminal residue" evidence="8">
    <location>
        <position position="1179"/>
    </location>
</feature>
<evidence type="ECO:0000256" key="2">
    <source>
        <dbReference type="ARBA" id="ARBA00007806"/>
    </source>
</evidence>
<dbReference type="InterPro" id="IPR000322">
    <property type="entry name" value="Glyco_hydro_31_TIM"/>
</dbReference>
<dbReference type="Pfam" id="PF02958">
    <property type="entry name" value="EcKL"/>
    <property type="match status" value="1"/>
</dbReference>
<dbReference type="Gene3D" id="2.60.40.1180">
    <property type="entry name" value="Golgi alpha-mannosidase II"/>
    <property type="match status" value="2"/>
</dbReference>
<dbReference type="SUPFAM" id="SSF56112">
    <property type="entry name" value="Protein kinase-like (PK-like)"/>
    <property type="match status" value="1"/>
</dbReference>
<keyword evidence="3" id="KW-0732">Signal</keyword>
<dbReference type="InterPro" id="IPR025887">
    <property type="entry name" value="Glyco_hydro_31_N_dom"/>
</dbReference>
<dbReference type="SMART" id="SM00587">
    <property type="entry name" value="CHK"/>
    <property type="match status" value="1"/>
</dbReference>
<comment type="caution">
    <text evidence="8">The sequence shown here is derived from an EMBL/GenBank/DDBJ whole genome shotgun (WGS) entry which is preliminary data.</text>
</comment>
<dbReference type="Gene3D" id="3.90.1200.10">
    <property type="match status" value="1"/>
</dbReference>
<evidence type="ECO:0000259" key="7">
    <source>
        <dbReference type="SMART" id="SM00587"/>
    </source>
</evidence>
<dbReference type="PANTHER" id="PTHR22762:SF54">
    <property type="entry name" value="BCDNA.GH04962"/>
    <property type="match status" value="1"/>
</dbReference>
<keyword evidence="5" id="KW-0325">Glycoprotein</keyword>